<dbReference type="Proteomes" id="UP000270036">
    <property type="component" value="Chromosome"/>
</dbReference>
<evidence type="ECO:0000313" key="3">
    <source>
        <dbReference type="EMBL" id="KEY18807.1"/>
    </source>
</evidence>
<protein>
    <recommendedName>
        <fullName evidence="7">Signal peptidase</fullName>
    </recommendedName>
</protein>
<dbReference type="KEGG" id="cant:NCTC13489_01549"/>
<keyword evidence="5" id="KW-1185">Reference proteome</keyword>
<evidence type="ECO:0008006" key="7">
    <source>
        <dbReference type="Google" id="ProtNLM"/>
    </source>
</evidence>
<keyword evidence="2" id="KW-0732">Signal</keyword>
<evidence type="ECO:0000256" key="1">
    <source>
        <dbReference type="SAM" id="MobiDB-lite"/>
    </source>
</evidence>
<organism evidence="4 6">
    <name type="scientific">Kaistella antarctica</name>
    <dbReference type="NCBI Taxonomy" id="266748"/>
    <lineage>
        <taxon>Bacteria</taxon>
        <taxon>Pseudomonadati</taxon>
        <taxon>Bacteroidota</taxon>
        <taxon>Flavobacteriia</taxon>
        <taxon>Flavobacteriales</taxon>
        <taxon>Weeksellaceae</taxon>
        <taxon>Chryseobacterium group</taxon>
        <taxon>Kaistella</taxon>
    </lineage>
</organism>
<evidence type="ECO:0000313" key="5">
    <source>
        <dbReference type="Proteomes" id="UP000028349"/>
    </source>
</evidence>
<sequence length="90" mass="9968">MKNILLIFFFCIGSWAQAQQESNPFSSAERNNEASQSEKPAFDTANAGPGNPNDDDDPVPVPIDDYLQLLVMTALGIILYTSHKKRNRLA</sequence>
<feature type="chain" id="PRO_5019031506" description="Signal peptidase" evidence="2">
    <location>
        <begin position="19"/>
        <end position="90"/>
    </location>
</feature>
<proteinExistence type="predicted"/>
<evidence type="ECO:0000313" key="6">
    <source>
        <dbReference type="Proteomes" id="UP000270036"/>
    </source>
</evidence>
<feature type="compositionally biased region" description="Polar residues" evidence="1">
    <location>
        <begin position="21"/>
        <end position="38"/>
    </location>
</feature>
<reference evidence="4 6" key="2">
    <citation type="submission" date="2018-12" db="EMBL/GenBank/DDBJ databases">
        <authorList>
            <consortium name="Pathogen Informatics"/>
        </authorList>
    </citation>
    <scope>NUCLEOTIDE SEQUENCE [LARGE SCALE GENOMIC DNA]</scope>
    <source>
        <strain evidence="4 6">NCTC13489</strain>
    </source>
</reference>
<accession>A0A448NRH7</accession>
<gene>
    <name evidence="3" type="ORF">HY04_10060</name>
    <name evidence="4" type="ORF">NCTC13489_01549</name>
</gene>
<feature type="signal peptide" evidence="2">
    <location>
        <begin position="1"/>
        <end position="18"/>
    </location>
</feature>
<evidence type="ECO:0000256" key="2">
    <source>
        <dbReference type="SAM" id="SignalP"/>
    </source>
</evidence>
<dbReference type="Proteomes" id="UP000028349">
    <property type="component" value="Unassembled WGS sequence"/>
</dbReference>
<name>A0A448NRH7_9FLAO</name>
<feature type="region of interest" description="Disordered" evidence="1">
    <location>
        <begin position="21"/>
        <end position="61"/>
    </location>
</feature>
<dbReference type="RefSeq" id="WP_034719370.1">
    <property type="nucleotide sequence ID" value="NZ_FOIX01000004.1"/>
</dbReference>
<reference evidence="3 5" key="1">
    <citation type="submission" date="2014-07" db="EMBL/GenBank/DDBJ databases">
        <authorList>
            <person name="Pisani N.G."/>
            <person name="Newman J.D."/>
        </authorList>
    </citation>
    <scope>NUCLEOTIDE SEQUENCE [LARGE SCALE GENOMIC DNA]</scope>
    <source>
        <strain evidence="3 5">LMG 24720</strain>
    </source>
</reference>
<dbReference type="AlphaFoldDB" id="A0A448NRH7"/>
<dbReference type="EMBL" id="LR134441">
    <property type="protein sequence ID" value="VEH99468.1"/>
    <property type="molecule type" value="Genomic_DNA"/>
</dbReference>
<dbReference type="EMBL" id="JPEP01000002">
    <property type="protein sequence ID" value="KEY18807.1"/>
    <property type="molecule type" value="Genomic_DNA"/>
</dbReference>
<evidence type="ECO:0000313" key="4">
    <source>
        <dbReference type="EMBL" id="VEH99468.1"/>
    </source>
</evidence>